<reference evidence="2" key="2">
    <citation type="submission" date="2025-08" db="UniProtKB">
        <authorList>
            <consortium name="Ensembl"/>
        </authorList>
    </citation>
    <scope>IDENTIFICATION</scope>
</reference>
<reference evidence="2" key="3">
    <citation type="submission" date="2025-09" db="UniProtKB">
        <authorList>
            <consortium name="Ensembl"/>
        </authorList>
    </citation>
    <scope>IDENTIFICATION</scope>
</reference>
<reference evidence="3" key="1">
    <citation type="journal article" date="2004" name="Nature">
        <title>Genome duplication in the teleost fish Tetraodon nigroviridis reveals the early vertebrate proto-karyotype.</title>
        <authorList>
            <person name="Jaillon O."/>
            <person name="Aury J.-M."/>
            <person name="Brunet F."/>
            <person name="Petit J.-L."/>
            <person name="Stange-Thomann N."/>
            <person name="Mauceli E."/>
            <person name="Bouneau L."/>
            <person name="Fischer C."/>
            <person name="Ozouf-Costaz C."/>
            <person name="Bernot A."/>
            <person name="Nicaud S."/>
            <person name="Jaffe D."/>
            <person name="Fisher S."/>
            <person name="Lutfalla G."/>
            <person name="Dossat C."/>
            <person name="Segurens B."/>
            <person name="Dasilva C."/>
            <person name="Salanoubat M."/>
            <person name="Levy M."/>
            <person name="Boudet N."/>
            <person name="Castellano S."/>
            <person name="Anthouard V."/>
            <person name="Jubin C."/>
            <person name="Castelli V."/>
            <person name="Katinka M."/>
            <person name="Vacherie B."/>
            <person name="Biemont C."/>
            <person name="Skalli Z."/>
            <person name="Cattolico L."/>
            <person name="Poulain J."/>
            <person name="De Berardinis V."/>
            <person name="Cruaud C."/>
            <person name="Duprat S."/>
            <person name="Brottier P."/>
            <person name="Coutanceau J.-P."/>
            <person name="Gouzy J."/>
            <person name="Parra G."/>
            <person name="Lardier G."/>
            <person name="Chapple C."/>
            <person name="McKernan K.J."/>
            <person name="McEwan P."/>
            <person name="Bosak S."/>
            <person name="Kellis M."/>
            <person name="Volff J.-N."/>
            <person name="Guigo R."/>
            <person name="Zody M.C."/>
            <person name="Mesirov J."/>
            <person name="Lindblad-Toh K."/>
            <person name="Birren B."/>
            <person name="Nusbaum C."/>
            <person name="Kahn D."/>
            <person name="Robinson-Rechavi M."/>
            <person name="Laudet V."/>
            <person name="Schachter V."/>
            <person name="Quetier F."/>
            <person name="Saurin W."/>
            <person name="Scarpelli C."/>
            <person name="Wincker P."/>
            <person name="Lander E.S."/>
            <person name="Weissenbach J."/>
            <person name="Roest Crollius H."/>
        </authorList>
    </citation>
    <scope>NUCLEOTIDE SEQUENCE [LARGE SCALE GENOMIC DNA]</scope>
</reference>
<proteinExistence type="predicted"/>
<organism evidence="2 3">
    <name type="scientific">Tetraodon nigroviridis</name>
    <name type="common">Spotted green pufferfish</name>
    <name type="synonym">Chelonodon nigroviridis</name>
    <dbReference type="NCBI Taxonomy" id="99883"/>
    <lineage>
        <taxon>Eukaryota</taxon>
        <taxon>Metazoa</taxon>
        <taxon>Chordata</taxon>
        <taxon>Craniata</taxon>
        <taxon>Vertebrata</taxon>
        <taxon>Euteleostomi</taxon>
        <taxon>Actinopterygii</taxon>
        <taxon>Neopterygii</taxon>
        <taxon>Teleostei</taxon>
        <taxon>Neoteleostei</taxon>
        <taxon>Acanthomorphata</taxon>
        <taxon>Eupercaria</taxon>
        <taxon>Tetraodontiformes</taxon>
        <taxon>Tetradontoidea</taxon>
        <taxon>Tetraodontidae</taxon>
        <taxon>Tetraodon</taxon>
    </lineage>
</organism>
<name>H3BYF4_TETNG</name>
<dbReference type="PANTHER" id="PTHR48465:SF1">
    <property type="entry name" value="PROTEIN SSUH2 HOMOLOG"/>
    <property type="match status" value="1"/>
</dbReference>
<dbReference type="GeneTree" id="ENSGT00440000038003"/>
<keyword evidence="3" id="KW-1185">Reference proteome</keyword>
<dbReference type="InterPro" id="IPR052789">
    <property type="entry name" value="SSUH2_homolog"/>
</dbReference>
<evidence type="ECO:0000313" key="3">
    <source>
        <dbReference type="Proteomes" id="UP000007303"/>
    </source>
</evidence>
<dbReference type="PANTHER" id="PTHR48465">
    <property type="entry name" value="PROTEIN SSUH2 HOMOLOG"/>
    <property type="match status" value="1"/>
</dbReference>
<evidence type="ECO:0000256" key="1">
    <source>
        <dbReference type="SAM" id="MobiDB-lite"/>
    </source>
</evidence>
<accession>H3BYF4</accession>
<dbReference type="Proteomes" id="UP000007303">
    <property type="component" value="Unassembled WGS sequence"/>
</dbReference>
<feature type="region of interest" description="Disordered" evidence="1">
    <location>
        <begin position="1"/>
        <end position="63"/>
    </location>
</feature>
<protein>
    <submittedName>
        <fullName evidence="2">Ssu-2 homolog, tandem duplicate 1</fullName>
    </submittedName>
</protein>
<evidence type="ECO:0000313" key="2">
    <source>
        <dbReference type="Ensembl" id="ENSTNIP00000001020.1"/>
    </source>
</evidence>
<dbReference type="OMA" id="WESARCF"/>
<dbReference type="InParanoid" id="H3BYF4"/>
<dbReference type="Ensembl" id="ENSTNIT00000001855.1">
    <property type="protein sequence ID" value="ENSTNIP00000001020.1"/>
    <property type="gene ID" value="ENSTNIG00000000571.1"/>
</dbReference>
<dbReference type="HOGENOM" id="CLU_1614720_0_0_1"/>
<dbReference type="AlphaFoldDB" id="H3BYF4"/>
<sequence>PLDPTIPEEGPSAPPPGWLHPVHGYQGHGGGEGQDPLYPPPPAYNPRPEEDRNTSVPHVRVPAVSEDQAREALLRYVESKWRYSSKPARNLTFRQLQPIIVYRYRLETFTETRTSSWNFEVYNGQPVDGAQFGDCPPPWEVSLPTPQMFTDKVETRRVPHSSIVK</sequence>